<dbReference type="Gene3D" id="1.25.40.20">
    <property type="entry name" value="Ankyrin repeat-containing domain"/>
    <property type="match status" value="1"/>
</dbReference>
<dbReference type="Pfam" id="PF00023">
    <property type="entry name" value="Ank"/>
    <property type="match status" value="2"/>
</dbReference>
<dbReference type="RefSeq" id="WP_215668885.1">
    <property type="nucleotide sequence ID" value="NZ_JAFJYC010000001.1"/>
</dbReference>
<dbReference type="EMBL" id="JAFJYC010000001">
    <property type="protein sequence ID" value="MBT9431690.1"/>
    <property type="molecule type" value="Genomic_DNA"/>
</dbReference>
<evidence type="ECO:0000313" key="2">
    <source>
        <dbReference type="EMBL" id="MBT9431690.1"/>
    </source>
</evidence>
<dbReference type="SUPFAM" id="SSF48403">
    <property type="entry name" value="Ankyrin repeat"/>
    <property type="match status" value="1"/>
</dbReference>
<organism evidence="2 3">
    <name type="scientific">Candidatus Sodalis endolongispinus</name>
    <dbReference type="NCBI Taxonomy" id="2812662"/>
    <lineage>
        <taxon>Bacteria</taxon>
        <taxon>Pseudomonadati</taxon>
        <taxon>Pseudomonadota</taxon>
        <taxon>Gammaproteobacteria</taxon>
        <taxon>Enterobacterales</taxon>
        <taxon>Bruguierivoracaceae</taxon>
        <taxon>Sodalis</taxon>
    </lineage>
</organism>
<dbReference type="SMART" id="SM00248">
    <property type="entry name" value="ANK"/>
    <property type="match status" value="2"/>
</dbReference>
<keyword evidence="3" id="KW-1185">Reference proteome</keyword>
<feature type="repeat" description="ANK" evidence="1">
    <location>
        <begin position="63"/>
        <end position="87"/>
    </location>
</feature>
<reference evidence="2 3" key="1">
    <citation type="journal article" date="2021" name="Genome Biol. Evol.">
        <title>The evolution of interdependence in a four-way mealybug symbiosis.</title>
        <authorList>
            <person name="Garber A.I."/>
            <person name="Kupper M."/>
            <person name="Laetsch D.R."/>
            <person name="Weldon S.R."/>
            <person name="Ladinsky M.S."/>
            <person name="Bjorkman P.J."/>
            <person name="McCutcheon J.P."/>
        </authorList>
    </citation>
    <scope>NUCLEOTIDE SEQUENCE [LARGE SCALE GENOMIC DNA]</scope>
    <source>
        <strain evidence="2">SOD</strain>
    </source>
</reference>
<feature type="repeat" description="ANK" evidence="1">
    <location>
        <begin position="21"/>
        <end position="53"/>
    </location>
</feature>
<gene>
    <name evidence="2" type="ORF">JZM24_05280</name>
</gene>
<accession>A0ABS5Y9K8</accession>
<dbReference type="PROSITE" id="PS50088">
    <property type="entry name" value="ANK_REPEAT"/>
    <property type="match status" value="2"/>
</dbReference>
<name>A0ABS5Y9K8_9GAMM</name>
<evidence type="ECO:0000313" key="3">
    <source>
        <dbReference type="Proteomes" id="UP000811282"/>
    </source>
</evidence>
<keyword evidence="1" id="KW-0040">ANK repeat</keyword>
<dbReference type="Proteomes" id="UP000811282">
    <property type="component" value="Unassembled WGS sequence"/>
</dbReference>
<comment type="caution">
    <text evidence="2">The sequence shown here is derived from an EMBL/GenBank/DDBJ whole genome shotgun (WGS) entry which is preliminary data.</text>
</comment>
<dbReference type="InterPro" id="IPR002110">
    <property type="entry name" value="Ankyrin_rpt"/>
</dbReference>
<proteinExistence type="predicted"/>
<dbReference type="InterPro" id="IPR036770">
    <property type="entry name" value="Ankyrin_rpt-contain_sf"/>
</dbReference>
<dbReference type="PROSITE" id="PS50297">
    <property type="entry name" value="ANK_REP_REGION"/>
    <property type="match status" value="2"/>
</dbReference>
<protein>
    <submittedName>
        <fullName evidence="2">Ankyrin repeat domain-containing protein</fullName>
    </submittedName>
</protein>
<evidence type="ECO:0000256" key="1">
    <source>
        <dbReference type="PROSITE-ProRule" id="PRU00023"/>
    </source>
</evidence>
<sequence length="127" mass="14389">MGHPHIERLLGDKESIAYHQFQYTPLYFAIVKNDYHKVKLLLDEGANEEGISMWDINGVGGRKAITPLRLAEKIGNQNIVKLLIEHGFKDSWSASRWFSCDSDDSSTVSLDDIEDYQDLIVDSSDSD</sequence>